<keyword evidence="3 4" id="KW-0413">Isomerase</keyword>
<dbReference type="GO" id="GO:0003723">
    <property type="term" value="F:RNA binding"/>
    <property type="evidence" value="ECO:0007669"/>
    <property type="project" value="InterPro"/>
</dbReference>
<evidence type="ECO:0000256" key="4">
    <source>
        <dbReference type="HAMAP-Rule" id="MF_00171"/>
    </source>
</evidence>
<evidence type="ECO:0000256" key="7">
    <source>
        <dbReference type="RuleBase" id="RU003792"/>
    </source>
</evidence>
<keyword evidence="2 4" id="KW-0819">tRNA processing</keyword>
<keyword evidence="10" id="KW-1185">Reference proteome</keyword>
<dbReference type="InterPro" id="IPR001406">
    <property type="entry name" value="PsdUridine_synth_TruA"/>
</dbReference>
<dbReference type="EMBL" id="BMWS01000027">
    <property type="protein sequence ID" value="GGX29122.1"/>
    <property type="molecule type" value="Genomic_DNA"/>
</dbReference>
<name>A0A918N3S1_9FLAO</name>
<evidence type="ECO:0000256" key="5">
    <source>
        <dbReference type="PIRSR" id="PIRSR001430-1"/>
    </source>
</evidence>
<dbReference type="Proteomes" id="UP000601108">
    <property type="component" value="Unassembled WGS sequence"/>
</dbReference>
<dbReference type="GO" id="GO:0031119">
    <property type="term" value="P:tRNA pseudouridine synthesis"/>
    <property type="evidence" value="ECO:0007669"/>
    <property type="project" value="UniProtKB-UniRule"/>
</dbReference>
<dbReference type="PANTHER" id="PTHR11142:SF0">
    <property type="entry name" value="TRNA PSEUDOURIDINE SYNTHASE-LIKE 1"/>
    <property type="match status" value="1"/>
</dbReference>
<dbReference type="EC" id="5.4.99.12" evidence="4"/>
<dbReference type="PIRSF" id="PIRSF001430">
    <property type="entry name" value="tRNA_psdUrid_synth"/>
    <property type="match status" value="1"/>
</dbReference>
<dbReference type="CDD" id="cd02570">
    <property type="entry name" value="PseudoU_synth_EcTruA"/>
    <property type="match status" value="1"/>
</dbReference>
<proteinExistence type="inferred from homology"/>
<evidence type="ECO:0000256" key="6">
    <source>
        <dbReference type="PIRSR" id="PIRSR001430-2"/>
    </source>
</evidence>
<comment type="subunit">
    <text evidence="4">Homodimer.</text>
</comment>
<comment type="catalytic activity">
    <reaction evidence="4 7">
        <text>uridine(38/39/40) in tRNA = pseudouridine(38/39/40) in tRNA</text>
        <dbReference type="Rhea" id="RHEA:22376"/>
        <dbReference type="Rhea" id="RHEA-COMP:10085"/>
        <dbReference type="Rhea" id="RHEA-COMP:10087"/>
        <dbReference type="ChEBI" id="CHEBI:65314"/>
        <dbReference type="ChEBI" id="CHEBI:65315"/>
        <dbReference type="EC" id="5.4.99.12"/>
    </reaction>
</comment>
<accession>A0A918N3S1</accession>
<dbReference type="InterPro" id="IPR020095">
    <property type="entry name" value="PsdUridine_synth_TruA_C"/>
</dbReference>
<dbReference type="AlphaFoldDB" id="A0A918N3S1"/>
<dbReference type="NCBIfam" id="TIGR00071">
    <property type="entry name" value="hisT_truA"/>
    <property type="match status" value="1"/>
</dbReference>
<protein>
    <recommendedName>
        <fullName evidence="4">tRNA pseudouridine synthase A</fullName>
        <ecNumber evidence="4">5.4.99.12</ecNumber>
    </recommendedName>
    <alternativeName>
        <fullName evidence="4">tRNA pseudouridine(38-40) synthase</fullName>
    </alternativeName>
    <alternativeName>
        <fullName evidence="4">tRNA pseudouridylate synthase I</fullName>
    </alternativeName>
    <alternativeName>
        <fullName evidence="4">tRNA-uridine isomerase I</fullName>
    </alternativeName>
</protein>
<dbReference type="HAMAP" id="MF_00171">
    <property type="entry name" value="TruA"/>
    <property type="match status" value="1"/>
</dbReference>
<feature type="binding site" evidence="4 6">
    <location>
        <position position="109"/>
    </location>
    <ligand>
        <name>substrate</name>
    </ligand>
</feature>
<sequence>MRYFLELSYNGTPYHGWQKQPNAISVQEVLEESLSTVLRNSIVVIGAGRTDTGVHAKQIMAHFDYELSLNTEELQYKLNAILPSEIAIKKVYPVQENAHARFDAISRSYEYHICFVKDPFSICKSYYFKKSLDVEAMNEGAKILLNYINFKCFSKSKTDVKTYNCTITNAVWEKNGDQLIFKISANRFLRNMVRAIVGTLIEIGEHKLNNEGLVAILKSEDRSKAGYSVPAHGLYLTAIEYPEIIYIK</sequence>
<dbReference type="GO" id="GO:0160147">
    <property type="term" value="F:tRNA pseudouridine(38-40) synthase activity"/>
    <property type="evidence" value="ECO:0007669"/>
    <property type="project" value="UniProtKB-EC"/>
</dbReference>
<evidence type="ECO:0000313" key="9">
    <source>
        <dbReference type="EMBL" id="GGX29122.1"/>
    </source>
</evidence>
<dbReference type="PANTHER" id="PTHR11142">
    <property type="entry name" value="PSEUDOURIDYLATE SYNTHASE"/>
    <property type="match status" value="1"/>
</dbReference>
<dbReference type="InterPro" id="IPR020094">
    <property type="entry name" value="TruA/RsuA/RluB/E/F_N"/>
</dbReference>
<gene>
    <name evidence="4 9" type="primary">truA</name>
    <name evidence="9" type="ORF">GCM10007384_32850</name>
</gene>
<dbReference type="RefSeq" id="WP_027413122.1">
    <property type="nucleotide sequence ID" value="NZ_BMWS01000027.1"/>
</dbReference>
<feature type="active site" description="Nucleophile" evidence="4 5">
    <location>
        <position position="51"/>
    </location>
</feature>
<evidence type="ECO:0000259" key="8">
    <source>
        <dbReference type="Pfam" id="PF01416"/>
    </source>
</evidence>
<dbReference type="InterPro" id="IPR020103">
    <property type="entry name" value="PsdUridine_synth_cat_dom_sf"/>
</dbReference>
<evidence type="ECO:0000313" key="10">
    <source>
        <dbReference type="Proteomes" id="UP000601108"/>
    </source>
</evidence>
<evidence type="ECO:0000256" key="2">
    <source>
        <dbReference type="ARBA" id="ARBA00022694"/>
    </source>
</evidence>
<comment type="similarity">
    <text evidence="1 4 7">Belongs to the tRNA pseudouridine synthase TruA family.</text>
</comment>
<comment type="caution">
    <text evidence="9">The sequence shown here is derived from an EMBL/GenBank/DDBJ whole genome shotgun (WGS) entry which is preliminary data.</text>
</comment>
<comment type="function">
    <text evidence="4">Formation of pseudouridine at positions 38, 39 and 40 in the anticodon stem and loop of transfer RNAs.</text>
</comment>
<feature type="domain" description="Pseudouridine synthase I TruA alpha/beta" evidence="8">
    <location>
        <begin position="149"/>
        <end position="242"/>
    </location>
</feature>
<reference evidence="9 10" key="1">
    <citation type="journal article" date="2014" name="Int. J. Syst. Evol. Microbiol.">
        <title>Complete genome sequence of Corynebacterium casei LMG S-19264T (=DSM 44701T), isolated from a smear-ripened cheese.</title>
        <authorList>
            <consortium name="US DOE Joint Genome Institute (JGI-PGF)"/>
            <person name="Walter F."/>
            <person name="Albersmeier A."/>
            <person name="Kalinowski J."/>
            <person name="Ruckert C."/>
        </authorList>
    </citation>
    <scope>NUCLEOTIDE SEQUENCE [LARGE SCALE GENOMIC DNA]</scope>
    <source>
        <strain evidence="9 10">KCTC 12285</strain>
    </source>
</reference>
<dbReference type="Gene3D" id="3.30.70.580">
    <property type="entry name" value="Pseudouridine synthase I, catalytic domain, N-terminal subdomain"/>
    <property type="match status" value="1"/>
</dbReference>
<organism evidence="9 10">
    <name type="scientific">Aquimarina muelleri</name>
    <dbReference type="NCBI Taxonomy" id="279356"/>
    <lineage>
        <taxon>Bacteria</taxon>
        <taxon>Pseudomonadati</taxon>
        <taxon>Bacteroidota</taxon>
        <taxon>Flavobacteriia</taxon>
        <taxon>Flavobacteriales</taxon>
        <taxon>Flavobacteriaceae</taxon>
        <taxon>Aquimarina</taxon>
    </lineage>
</organism>
<dbReference type="InterPro" id="IPR020097">
    <property type="entry name" value="PsdUridine_synth_TruA_a/b_dom"/>
</dbReference>
<dbReference type="FunFam" id="3.30.70.580:FF:000001">
    <property type="entry name" value="tRNA pseudouridine synthase A"/>
    <property type="match status" value="1"/>
</dbReference>
<evidence type="ECO:0000256" key="1">
    <source>
        <dbReference type="ARBA" id="ARBA00009375"/>
    </source>
</evidence>
<dbReference type="SUPFAM" id="SSF55120">
    <property type="entry name" value="Pseudouridine synthase"/>
    <property type="match status" value="1"/>
</dbReference>
<feature type="domain" description="Pseudouridine synthase I TruA alpha/beta" evidence="8">
    <location>
        <begin position="8"/>
        <end position="103"/>
    </location>
</feature>
<comment type="caution">
    <text evidence="4">Lacks conserved residue(s) required for the propagation of feature annotation.</text>
</comment>
<dbReference type="Pfam" id="PF01416">
    <property type="entry name" value="PseudoU_synth_1"/>
    <property type="match status" value="2"/>
</dbReference>
<dbReference type="Gene3D" id="3.30.70.660">
    <property type="entry name" value="Pseudouridine synthase I, catalytic domain, C-terminal subdomain"/>
    <property type="match status" value="1"/>
</dbReference>
<evidence type="ECO:0000256" key="3">
    <source>
        <dbReference type="ARBA" id="ARBA00023235"/>
    </source>
</evidence>